<evidence type="ECO:0000256" key="7">
    <source>
        <dbReference type="ARBA" id="ARBA00023136"/>
    </source>
</evidence>
<dbReference type="InterPro" id="IPR012910">
    <property type="entry name" value="Plug_dom"/>
</dbReference>
<keyword evidence="4" id="KW-1134">Transmembrane beta strand</keyword>
<keyword evidence="14" id="KW-1185">Reference proteome</keyword>
<name>A0ABW7FYH2_9BURK</name>
<evidence type="ECO:0000256" key="4">
    <source>
        <dbReference type="ARBA" id="ARBA00022452"/>
    </source>
</evidence>
<dbReference type="Gene3D" id="2.40.170.20">
    <property type="entry name" value="TonB-dependent receptor, beta-barrel domain"/>
    <property type="match status" value="1"/>
</dbReference>
<keyword evidence="7" id="KW-0472">Membrane</keyword>
<gene>
    <name evidence="13" type="ORF">ACG0Z6_14050</name>
</gene>
<organism evidence="13 14">
    <name type="scientific">Roseateles rivi</name>
    <dbReference type="NCBI Taxonomy" id="3299028"/>
    <lineage>
        <taxon>Bacteria</taxon>
        <taxon>Pseudomonadati</taxon>
        <taxon>Pseudomonadota</taxon>
        <taxon>Betaproteobacteria</taxon>
        <taxon>Burkholderiales</taxon>
        <taxon>Sphaerotilaceae</taxon>
        <taxon>Roseateles</taxon>
    </lineage>
</organism>
<feature type="chain" id="PRO_5047503400" evidence="11">
    <location>
        <begin position="24"/>
        <end position="692"/>
    </location>
</feature>
<dbReference type="PANTHER" id="PTHR30069">
    <property type="entry name" value="TONB-DEPENDENT OUTER MEMBRANE RECEPTOR"/>
    <property type="match status" value="1"/>
</dbReference>
<feature type="signal peptide" evidence="11">
    <location>
        <begin position="1"/>
        <end position="23"/>
    </location>
</feature>
<proteinExistence type="inferred from homology"/>
<keyword evidence="3" id="KW-0813">Transport</keyword>
<comment type="caution">
    <text evidence="13">The sequence shown here is derived from an EMBL/GenBank/DDBJ whole genome shotgun (WGS) entry which is preliminary data.</text>
</comment>
<protein>
    <submittedName>
        <fullName evidence="13">TonB-dependent receptor plug domain-containing protein</fullName>
    </submittedName>
</protein>
<dbReference type="InterPro" id="IPR039426">
    <property type="entry name" value="TonB-dep_rcpt-like"/>
</dbReference>
<dbReference type="SUPFAM" id="SSF56935">
    <property type="entry name" value="Porins"/>
    <property type="match status" value="1"/>
</dbReference>
<dbReference type="Pfam" id="PF07715">
    <property type="entry name" value="Plug"/>
    <property type="match status" value="1"/>
</dbReference>
<evidence type="ECO:0000313" key="14">
    <source>
        <dbReference type="Proteomes" id="UP001606099"/>
    </source>
</evidence>
<feature type="domain" description="TonB-dependent receptor plug" evidence="12">
    <location>
        <begin position="61"/>
        <end position="146"/>
    </location>
</feature>
<keyword evidence="8 13" id="KW-0675">Receptor</keyword>
<evidence type="ECO:0000256" key="5">
    <source>
        <dbReference type="ARBA" id="ARBA00022692"/>
    </source>
</evidence>
<evidence type="ECO:0000256" key="11">
    <source>
        <dbReference type="SAM" id="SignalP"/>
    </source>
</evidence>
<evidence type="ECO:0000256" key="6">
    <source>
        <dbReference type="ARBA" id="ARBA00022729"/>
    </source>
</evidence>
<keyword evidence="9" id="KW-0998">Cell outer membrane</keyword>
<keyword evidence="6 11" id="KW-0732">Signal</keyword>
<dbReference type="InterPro" id="IPR037066">
    <property type="entry name" value="Plug_dom_sf"/>
</dbReference>
<feature type="region of interest" description="Disordered" evidence="10">
    <location>
        <begin position="204"/>
        <end position="227"/>
    </location>
</feature>
<dbReference type="InterPro" id="IPR036942">
    <property type="entry name" value="Beta-barrel_TonB_sf"/>
</dbReference>
<evidence type="ECO:0000259" key="12">
    <source>
        <dbReference type="Pfam" id="PF07715"/>
    </source>
</evidence>
<evidence type="ECO:0000313" key="13">
    <source>
        <dbReference type="EMBL" id="MFG6449348.1"/>
    </source>
</evidence>
<reference evidence="13 14" key="1">
    <citation type="submission" date="2024-08" db="EMBL/GenBank/DDBJ databases">
        <authorList>
            <person name="Lu H."/>
        </authorList>
    </citation>
    <scope>NUCLEOTIDE SEQUENCE [LARGE SCALE GENOMIC DNA]</scope>
    <source>
        <strain evidence="13 14">BYS180W</strain>
    </source>
</reference>
<dbReference type="Gene3D" id="2.170.130.10">
    <property type="entry name" value="TonB-dependent receptor, plug domain"/>
    <property type="match status" value="1"/>
</dbReference>
<evidence type="ECO:0000256" key="1">
    <source>
        <dbReference type="ARBA" id="ARBA00004571"/>
    </source>
</evidence>
<dbReference type="EMBL" id="JBIGHZ010000005">
    <property type="protein sequence ID" value="MFG6449348.1"/>
    <property type="molecule type" value="Genomic_DNA"/>
</dbReference>
<comment type="subcellular location">
    <subcellularLocation>
        <location evidence="1">Cell outer membrane</location>
        <topology evidence="1">Multi-pass membrane protein</topology>
    </subcellularLocation>
</comment>
<evidence type="ECO:0000256" key="9">
    <source>
        <dbReference type="ARBA" id="ARBA00023237"/>
    </source>
</evidence>
<accession>A0ABW7FYH2</accession>
<dbReference type="RefSeq" id="WP_394462446.1">
    <property type="nucleotide sequence ID" value="NZ_JBIGHZ010000005.1"/>
</dbReference>
<evidence type="ECO:0000256" key="3">
    <source>
        <dbReference type="ARBA" id="ARBA00022448"/>
    </source>
</evidence>
<dbReference type="Proteomes" id="UP001606099">
    <property type="component" value="Unassembled WGS sequence"/>
</dbReference>
<evidence type="ECO:0000256" key="8">
    <source>
        <dbReference type="ARBA" id="ARBA00023170"/>
    </source>
</evidence>
<evidence type="ECO:0000256" key="10">
    <source>
        <dbReference type="SAM" id="MobiDB-lite"/>
    </source>
</evidence>
<comment type="similarity">
    <text evidence="2">Belongs to the TonB-dependent receptor family.</text>
</comment>
<keyword evidence="5" id="KW-0812">Transmembrane</keyword>
<sequence length="692" mass="76545">MKTLHPFVATAGLCLLPLAGLQAQTLPEPPVAASAPQTLQRVQVQGASHGLLHAELGVQRVVLATELLALHDTRLGDALARLPGVRMEAGRPALLGMGSGRTALFINGRRAPPDLVLDDIAPEQIARVEIIQGGSALSAGQGLAGSVNLVLRPAPSQATQQLKADSQWRGAANTRLQWRRGGPLPSGMPGQLSWGTQLQLQEARPSERSQMQQSLDAAVSEEQEHGRANTRQAQWAADLGWQGEGGSSLRYFHQLGREWLERNTRVVGLAPPPQAHPLWVEDTRYQRQRNTARLGVDALHQSDSGLRWQGQLSTQLTRQQVRFELQRGPRQELTPGQMQDRAWQASSTWDAELGPRHRLSFALQHHAQQRDEVRQQLLPLDAASRLALQAETALSAWALEDEITLSREQQLSWGWRQEYWRARSQEQAQHHSAGLPTLQWRWAQGPRSVRLGLSRSLRAPLPAQLQARPFTLPENTPLLPDRLGNPTLRPESAWALDAQFSGKAQTGSLWSLSAFVRRISQPWTQQTRWGPSPLGGLRWQRSPVNAQGAWVQGLSGEWVSPAQSGWTLALQAQWQHSRMWMAVESPLQLAGTDARPWGWSAKLSGPPTALGRWQHGLAWQGGPRQRQAPLEVFSSTPALNWTSQLQGRWAGAAAHVRLELPLRCPKQTQTYGLDWRSTQDTCVLSLALGASY</sequence>
<evidence type="ECO:0000256" key="2">
    <source>
        <dbReference type="ARBA" id="ARBA00009810"/>
    </source>
</evidence>
<dbReference type="PANTHER" id="PTHR30069:SF29">
    <property type="entry name" value="HEMOGLOBIN AND HEMOGLOBIN-HAPTOGLOBIN-BINDING PROTEIN 1-RELATED"/>
    <property type="match status" value="1"/>
</dbReference>